<evidence type="ECO:0000256" key="8">
    <source>
        <dbReference type="ARBA" id="ARBA00022525"/>
    </source>
</evidence>
<keyword evidence="11" id="KW-0458">Lysosome</keyword>
<dbReference type="GO" id="GO:0019221">
    <property type="term" value="P:cytokine-mediated signaling pathway"/>
    <property type="evidence" value="ECO:0007669"/>
    <property type="project" value="TreeGrafter"/>
</dbReference>
<keyword evidence="8" id="KW-0964">Secreted</keyword>
<dbReference type="SUPFAM" id="SSF50353">
    <property type="entry name" value="Cytokine"/>
    <property type="match status" value="1"/>
</dbReference>
<dbReference type="GO" id="GO:0042119">
    <property type="term" value="P:neutrophil activation"/>
    <property type="evidence" value="ECO:0007669"/>
    <property type="project" value="TreeGrafter"/>
</dbReference>
<sequence>MELESHKTKDTPVKGGVSILHQQVEGKHQYEVDHVVKYKKGWLGGGFVRKGDKLLKINGQNLEDVTPEVFAELLTTASPMLTVHQGAAKEKKKKCADRGGLYPFNKEKTCMRFSLEMMQEQQLDENGGGHHRGSSGGGDKGRPDCSGGLDDLLLISMRRASISIVKGRGCDPGSPCHDCGGAGCNFNDVVMVAESSQVTLVSRGITNFLREKIRDNILIQSLVHDRYIHRRDRMATMASGCQSSAAISIYYYKSDCVNGEYPGQPVVLNFTGTENFLNCSRNHENKAILTVETCDKQKLKNITNGSKETWPFVFYMKAAGDGSRRFESANCPGWFINANHENVAMECHEAEDETFFFIIRKSFCQ</sequence>
<reference evidence="14" key="1">
    <citation type="thesis" date="2021" institute="BYU ScholarsArchive" country="Provo, UT, USA">
        <title>Applications of and Algorithms for Genome Assembly and Genomic Analyses with an Emphasis on Marine Teleosts.</title>
        <authorList>
            <person name="Pickett B.D."/>
        </authorList>
    </citation>
    <scope>NUCLEOTIDE SEQUENCE</scope>
    <source>
        <strain evidence="14">HI-2016</strain>
    </source>
</reference>
<comment type="caution">
    <text evidence="14">The sequence shown here is derived from an EMBL/GenBank/DDBJ whole genome shotgun (WGS) entry which is preliminary data.</text>
</comment>
<evidence type="ECO:0000256" key="9">
    <source>
        <dbReference type="ARBA" id="ARBA00022620"/>
    </source>
</evidence>
<dbReference type="OrthoDB" id="8962877at2759"/>
<evidence type="ECO:0000256" key="10">
    <source>
        <dbReference type="ARBA" id="ARBA00023198"/>
    </source>
</evidence>
<dbReference type="SUPFAM" id="SSF50156">
    <property type="entry name" value="PDZ domain-like"/>
    <property type="match status" value="1"/>
</dbReference>
<evidence type="ECO:0000256" key="7">
    <source>
        <dbReference type="ARBA" id="ARBA00022514"/>
    </source>
</evidence>
<evidence type="ECO:0000256" key="12">
    <source>
        <dbReference type="ARBA" id="ARBA00023246"/>
    </source>
</evidence>
<evidence type="ECO:0000256" key="13">
    <source>
        <dbReference type="SAM" id="MobiDB-lite"/>
    </source>
</evidence>
<dbReference type="CDD" id="cd00136">
    <property type="entry name" value="PDZ_canonical"/>
    <property type="match status" value="1"/>
</dbReference>
<keyword evidence="7" id="KW-0202">Cytokine</keyword>
<name>A0A8T2NJ84_9TELE</name>
<dbReference type="InterPro" id="IPR008996">
    <property type="entry name" value="IL1/FGF"/>
</dbReference>
<dbReference type="GO" id="GO:1901222">
    <property type="term" value="P:regulation of non-canonical NF-kappaB signal transduction"/>
    <property type="evidence" value="ECO:0007669"/>
    <property type="project" value="TreeGrafter"/>
</dbReference>
<keyword evidence="10" id="KW-0395">Inflammatory response</keyword>
<dbReference type="GO" id="GO:0005764">
    <property type="term" value="C:lysosome"/>
    <property type="evidence" value="ECO:0007669"/>
    <property type="project" value="UniProtKB-SubCell"/>
</dbReference>
<evidence type="ECO:0000256" key="2">
    <source>
        <dbReference type="ARBA" id="ARBA00004514"/>
    </source>
</evidence>
<dbReference type="GO" id="GO:0001660">
    <property type="term" value="P:fever generation"/>
    <property type="evidence" value="ECO:0007669"/>
    <property type="project" value="UniProtKB-KW"/>
</dbReference>
<dbReference type="PANTHER" id="PTHR10078:SF30">
    <property type="entry name" value="INTERLEUKIN-1 BETA"/>
    <property type="match status" value="1"/>
</dbReference>
<dbReference type="GO" id="GO:0071222">
    <property type="term" value="P:cellular response to lipopolysaccharide"/>
    <property type="evidence" value="ECO:0007669"/>
    <property type="project" value="TreeGrafter"/>
</dbReference>
<gene>
    <name evidence="14" type="ORF">JZ751_023886</name>
</gene>
<dbReference type="GO" id="GO:0048246">
    <property type="term" value="P:macrophage chemotaxis"/>
    <property type="evidence" value="ECO:0007669"/>
    <property type="project" value="TreeGrafter"/>
</dbReference>
<dbReference type="EMBL" id="JAFBMS010000055">
    <property type="protein sequence ID" value="KAG9339330.1"/>
    <property type="molecule type" value="Genomic_DNA"/>
</dbReference>
<dbReference type="GO" id="GO:0005125">
    <property type="term" value="F:cytokine activity"/>
    <property type="evidence" value="ECO:0007669"/>
    <property type="project" value="UniProtKB-KW"/>
</dbReference>
<dbReference type="Proteomes" id="UP000824540">
    <property type="component" value="Unassembled WGS sequence"/>
</dbReference>
<comment type="subcellular location">
    <subcellularLocation>
        <location evidence="2">Cytoplasm</location>
        <location evidence="2">Cytosol</location>
    </subcellularLocation>
    <subcellularLocation>
        <location evidence="1">Lysosome</location>
    </subcellularLocation>
    <subcellularLocation>
        <location evidence="3">Secreted</location>
        <location evidence="3">Extracellular exosome</location>
    </subcellularLocation>
</comment>
<dbReference type="GO" id="GO:0005829">
    <property type="term" value="C:cytosol"/>
    <property type="evidence" value="ECO:0007669"/>
    <property type="project" value="UniProtKB-SubCell"/>
</dbReference>
<dbReference type="Gene3D" id="2.80.10.50">
    <property type="match status" value="1"/>
</dbReference>
<dbReference type="PANTHER" id="PTHR10078">
    <property type="entry name" value="INTERLEUKIN-1 FAMILY MEMBER"/>
    <property type="match status" value="1"/>
</dbReference>
<feature type="region of interest" description="Disordered" evidence="13">
    <location>
        <begin position="122"/>
        <end position="144"/>
    </location>
</feature>
<dbReference type="GO" id="GO:0006955">
    <property type="term" value="P:immune response"/>
    <property type="evidence" value="ECO:0007669"/>
    <property type="project" value="InterPro"/>
</dbReference>
<evidence type="ECO:0000256" key="4">
    <source>
        <dbReference type="ARBA" id="ARBA00010448"/>
    </source>
</evidence>
<evidence type="ECO:0000256" key="5">
    <source>
        <dbReference type="ARBA" id="ARBA00014702"/>
    </source>
</evidence>
<dbReference type="Gene3D" id="2.30.42.10">
    <property type="match status" value="1"/>
</dbReference>
<keyword evidence="9" id="KW-0666">Pyrogen</keyword>
<dbReference type="InterPro" id="IPR000975">
    <property type="entry name" value="IL-1_fam"/>
</dbReference>
<proteinExistence type="inferred from homology"/>
<comment type="similarity">
    <text evidence="4">Belongs to the IL-1 family.</text>
</comment>
<dbReference type="Pfam" id="PF00340">
    <property type="entry name" value="IL1"/>
    <property type="match status" value="1"/>
</dbReference>
<evidence type="ECO:0000256" key="3">
    <source>
        <dbReference type="ARBA" id="ARBA00004550"/>
    </source>
</evidence>
<protein>
    <recommendedName>
        <fullName evidence="5">Interleukin-1 beta</fullName>
    </recommendedName>
</protein>
<accession>A0A8T2NJ84</accession>
<evidence type="ECO:0000256" key="1">
    <source>
        <dbReference type="ARBA" id="ARBA00004371"/>
    </source>
</evidence>
<evidence type="ECO:0000313" key="15">
    <source>
        <dbReference type="Proteomes" id="UP000824540"/>
    </source>
</evidence>
<evidence type="ECO:0000256" key="6">
    <source>
        <dbReference type="ARBA" id="ARBA00022490"/>
    </source>
</evidence>
<evidence type="ECO:0000256" key="11">
    <source>
        <dbReference type="ARBA" id="ARBA00023228"/>
    </source>
</evidence>
<keyword evidence="15" id="KW-1185">Reference proteome</keyword>
<keyword evidence="12" id="KW-0497">Mitogen</keyword>
<evidence type="ECO:0000313" key="14">
    <source>
        <dbReference type="EMBL" id="KAG9339330.1"/>
    </source>
</evidence>
<dbReference type="InterPro" id="IPR036034">
    <property type="entry name" value="PDZ_sf"/>
</dbReference>
<dbReference type="GO" id="GO:0010628">
    <property type="term" value="P:positive regulation of gene expression"/>
    <property type="evidence" value="ECO:0007669"/>
    <property type="project" value="TreeGrafter"/>
</dbReference>
<dbReference type="GO" id="GO:0005615">
    <property type="term" value="C:extracellular space"/>
    <property type="evidence" value="ECO:0007669"/>
    <property type="project" value="UniProtKB-KW"/>
</dbReference>
<keyword evidence="6" id="KW-0963">Cytoplasm</keyword>
<dbReference type="AlphaFoldDB" id="A0A8T2NJ84"/>
<dbReference type="GO" id="GO:0051781">
    <property type="term" value="P:positive regulation of cell division"/>
    <property type="evidence" value="ECO:0007669"/>
    <property type="project" value="UniProtKB-KW"/>
</dbReference>
<organism evidence="14 15">
    <name type="scientific">Albula glossodonta</name>
    <name type="common">roundjaw bonefish</name>
    <dbReference type="NCBI Taxonomy" id="121402"/>
    <lineage>
        <taxon>Eukaryota</taxon>
        <taxon>Metazoa</taxon>
        <taxon>Chordata</taxon>
        <taxon>Craniata</taxon>
        <taxon>Vertebrata</taxon>
        <taxon>Euteleostomi</taxon>
        <taxon>Actinopterygii</taxon>
        <taxon>Neopterygii</taxon>
        <taxon>Teleostei</taxon>
        <taxon>Albuliformes</taxon>
        <taxon>Albulidae</taxon>
        <taxon>Albula</taxon>
    </lineage>
</organism>
<dbReference type="CDD" id="cd00100">
    <property type="entry name" value="beta-trefoil_IL1"/>
    <property type="match status" value="1"/>
</dbReference>